<evidence type="ECO:0000313" key="4">
    <source>
        <dbReference type="EMBL" id="TQL50991.1"/>
    </source>
</evidence>
<dbReference type="Pfam" id="PF10081">
    <property type="entry name" value="Abhydrolase_9"/>
    <property type="match status" value="1"/>
</dbReference>
<proteinExistence type="predicted"/>
<evidence type="ECO:0000259" key="3">
    <source>
        <dbReference type="Pfam" id="PF15420"/>
    </source>
</evidence>
<keyword evidence="1" id="KW-0812">Transmembrane</keyword>
<sequence length="561" mass="60619">MAGADFVRELRAAPSAWGLAFGGLALVLSFSPSLLPRSWPLQGAAAGVTAGMVYGLAVLVAWGVRHTARMVNVRVEVTSDPDRWVRYVGLAVLILVPLWYWVWAVRGQGRTAELVQMEAPPFWQSFLAVVLGILIAGLGVLLGRSARWLARRLAARVPSSVPRWAAVAASAAVVALVAVWATNAVLVSRVANALGERFYEVNSQTREGVVAPTVPERSGGPGSLLGWDTLGQEGQVFVTGGPSATDIEQVTGAPALEPIRVYGGLGFADSFGEVADGVVAELHRTGAFERSVLVVYNTTGTGWVNEWSAQPVEYLTGGDSAIAAMQYSYLPSPLALIADRVRPPMAGKAFFDRIYAEWETLPEESRPRLMVAGESLGSFGGHGAFTSKEDMVERVDGAVWIGTPAFTPLWRAITRDRQNGSPEVAPVVDNGQHLRFVTRPQDLVADIYGRPLGEWEEPRIAYLQHASDPISRWDTSLIRSRPDWITERAGTDVNKDIEWYPLVTFWQVTTDQALGNATAPGHGHLYHHDLVATWAAVLGVDKVDLASVTSAVQQDRDAATN</sequence>
<feature type="transmembrane region" description="Helical" evidence="1">
    <location>
        <begin position="12"/>
        <end position="31"/>
    </location>
</feature>
<dbReference type="Pfam" id="PF15420">
    <property type="entry name" value="Abhydrolase_9_N"/>
    <property type="match status" value="1"/>
</dbReference>
<dbReference type="AlphaFoldDB" id="A0A542YSG1"/>
<organism evidence="4 5">
    <name type="scientific">Ornithinicoccus hortensis</name>
    <dbReference type="NCBI Taxonomy" id="82346"/>
    <lineage>
        <taxon>Bacteria</taxon>
        <taxon>Bacillati</taxon>
        <taxon>Actinomycetota</taxon>
        <taxon>Actinomycetes</taxon>
        <taxon>Micrococcales</taxon>
        <taxon>Intrasporangiaceae</taxon>
        <taxon>Ornithinicoccus</taxon>
    </lineage>
</organism>
<evidence type="ECO:0000313" key="5">
    <source>
        <dbReference type="Proteomes" id="UP000319516"/>
    </source>
</evidence>
<dbReference type="RefSeq" id="WP_141785049.1">
    <property type="nucleotide sequence ID" value="NZ_BAAAIK010000013.1"/>
</dbReference>
<feature type="domain" description="Alpha/beta-hydrolase catalytic" evidence="2">
    <location>
        <begin position="259"/>
        <end position="544"/>
    </location>
</feature>
<evidence type="ECO:0000256" key="1">
    <source>
        <dbReference type="SAM" id="Phobius"/>
    </source>
</evidence>
<comment type="caution">
    <text evidence="4">The sequence shown here is derived from an EMBL/GenBank/DDBJ whole genome shotgun (WGS) entry which is preliminary data.</text>
</comment>
<gene>
    <name evidence="4" type="ORF">FB467_2121</name>
</gene>
<feature type="transmembrane region" description="Helical" evidence="1">
    <location>
        <begin position="122"/>
        <end position="143"/>
    </location>
</feature>
<protein>
    <submittedName>
        <fullName evidence="4">Putative membrane protein</fullName>
    </submittedName>
</protein>
<dbReference type="OrthoDB" id="4397445at2"/>
<feature type="domain" description="Alpha/beta-hydrolase N-terminal" evidence="3">
    <location>
        <begin position="30"/>
        <end position="242"/>
    </location>
</feature>
<keyword evidence="1" id="KW-0472">Membrane</keyword>
<keyword evidence="5" id="KW-1185">Reference proteome</keyword>
<evidence type="ECO:0000259" key="2">
    <source>
        <dbReference type="Pfam" id="PF10081"/>
    </source>
</evidence>
<dbReference type="Proteomes" id="UP000319516">
    <property type="component" value="Unassembled WGS sequence"/>
</dbReference>
<feature type="transmembrane region" description="Helical" evidence="1">
    <location>
        <begin position="84"/>
        <end position="102"/>
    </location>
</feature>
<dbReference type="InterPro" id="IPR027788">
    <property type="entry name" value="Alpha/beta-hydrolase_N_dom"/>
</dbReference>
<feature type="transmembrane region" description="Helical" evidence="1">
    <location>
        <begin position="164"/>
        <end position="182"/>
    </location>
</feature>
<keyword evidence="1" id="KW-1133">Transmembrane helix</keyword>
<feature type="transmembrane region" description="Helical" evidence="1">
    <location>
        <begin position="43"/>
        <end position="64"/>
    </location>
</feature>
<accession>A0A542YSG1</accession>
<name>A0A542YSG1_9MICO</name>
<dbReference type="InterPro" id="IPR027787">
    <property type="entry name" value="Alpha/beta-hydrolase_catalytic"/>
</dbReference>
<dbReference type="EMBL" id="VFOP01000001">
    <property type="protein sequence ID" value="TQL50991.1"/>
    <property type="molecule type" value="Genomic_DNA"/>
</dbReference>
<reference evidence="4 5" key="1">
    <citation type="submission" date="2019-06" db="EMBL/GenBank/DDBJ databases">
        <title>Sequencing the genomes of 1000 actinobacteria strains.</title>
        <authorList>
            <person name="Klenk H.-P."/>
        </authorList>
    </citation>
    <scope>NUCLEOTIDE SEQUENCE [LARGE SCALE GENOMIC DNA]</scope>
    <source>
        <strain evidence="4 5">DSM 12335</strain>
    </source>
</reference>